<dbReference type="GO" id="GO:0017005">
    <property type="term" value="F:3'-tyrosyl-DNA phosphodiesterase activity"/>
    <property type="evidence" value="ECO:0007669"/>
    <property type="project" value="TreeGrafter"/>
</dbReference>
<feature type="binding site" evidence="10">
    <location>
        <position position="250"/>
    </location>
    <ligand>
        <name>substrate</name>
    </ligand>
</feature>
<evidence type="ECO:0000313" key="14">
    <source>
        <dbReference type="Proteomes" id="UP000019487"/>
    </source>
</evidence>
<comment type="caution">
    <text evidence="13">The sequence shown here is derived from an EMBL/GenBank/DDBJ whole genome shotgun (WGS) entry which is preliminary data.</text>
</comment>
<dbReference type="PANTHER" id="PTHR12415:SF0">
    <property type="entry name" value="TYROSYL-DNA PHOSPHODIESTERASE 1"/>
    <property type="match status" value="1"/>
</dbReference>
<dbReference type="CDD" id="cd09194">
    <property type="entry name" value="PLDc_yTdp1_1"/>
    <property type="match status" value="1"/>
</dbReference>
<sequence>MDQDQSQDSDEHTRKSRKFDDDTNNDTNDKGLQRGMDKSISPPPLRRRRMERLRQMVPENKMESLEQMIPEDSLKEMIPDYKMENLKQMVPENSLKEMIPEDRVESPKQMVPENNLKQMVPENKKESLKQMVPDNKMESPKQKVVKSPFQLTTIQDLPASSNVDTVSLKDLLGDPLISECWEFNYLHNLDFLMEQFDEDVQNLVKVNVVHGFWKREDQSRFNLKEQALKYPNIKLLTAYMPEMFGTHHSKMLILFRHDFTAQVIIHTANMIPFDWTNMTQAVWKSPLLPLLNQENPILIESNEMGSGSKFKKDLLNYLRAYDTRRVICKPLIEQLLKHDFSEIRAALVASALGKQDIEIDSTETAWGWPGLTNVLKFVPCSKAQAEIVVQISSIASLGTTDKWLNQTFFKALADEIRRSLNGYASGNAIHTKILTPAQLKQLAYLKPMLHHWAGDGPQHTSPSQPSSQPEPTTPSNTNSLPQNPSISPQNALRKRAAPHIKTYIRFSDHTHTNKSIDWILVTSANLSKQAWGENVNVAGEVRVCSYEIGVLVWPGLWGEGEGEGERERARMVPCFGGDVPDIEGERAGGKSVGEENVEGTEEGTEEEGKEISENNILIGARIPYDLPITPYGINDIPWCATATYAEPDWMGNTWNT</sequence>
<evidence type="ECO:0000256" key="9">
    <source>
        <dbReference type="PIRSR" id="PIRSR610347-1"/>
    </source>
</evidence>
<evidence type="ECO:0000256" key="1">
    <source>
        <dbReference type="ARBA" id="ARBA00004123"/>
    </source>
</evidence>
<evidence type="ECO:0000256" key="2">
    <source>
        <dbReference type="ARBA" id="ARBA00010205"/>
    </source>
</evidence>
<evidence type="ECO:0000256" key="12">
    <source>
        <dbReference type="SAM" id="MobiDB-lite"/>
    </source>
</evidence>
<dbReference type="STRING" id="1432307.W9C7J3"/>
<dbReference type="Gene3D" id="3.30.870.10">
    <property type="entry name" value="Endonuclease Chain A"/>
    <property type="match status" value="2"/>
</dbReference>
<evidence type="ECO:0000256" key="5">
    <source>
        <dbReference type="ARBA" id="ARBA00022801"/>
    </source>
</evidence>
<dbReference type="HOGENOM" id="CLU_010413_2_1_1"/>
<dbReference type="GO" id="GO:0003690">
    <property type="term" value="F:double-stranded DNA binding"/>
    <property type="evidence" value="ECO:0007669"/>
    <property type="project" value="TreeGrafter"/>
</dbReference>
<feature type="compositionally biased region" description="Low complexity" evidence="12">
    <location>
        <begin position="457"/>
        <end position="485"/>
    </location>
</feature>
<dbReference type="OrthoDB" id="47785at2759"/>
<dbReference type="GO" id="GO:0004527">
    <property type="term" value="F:exonuclease activity"/>
    <property type="evidence" value="ECO:0007669"/>
    <property type="project" value="UniProtKB-KW"/>
</dbReference>
<feature type="active site" description="Proton donor/acceptor" evidence="9">
    <location>
        <position position="499"/>
    </location>
</feature>
<dbReference type="InterPro" id="IPR010347">
    <property type="entry name" value="Tdp1"/>
</dbReference>
<evidence type="ECO:0000256" key="10">
    <source>
        <dbReference type="PIRSR" id="PIRSR610347-2"/>
    </source>
</evidence>
<keyword evidence="6" id="KW-0269">Exonuclease</keyword>
<dbReference type="FunFam" id="3.30.870.10:FF:000038">
    <property type="entry name" value="Probable tyrosyl-DNA phosphodiesterase"/>
    <property type="match status" value="1"/>
</dbReference>
<dbReference type="Pfam" id="PF06087">
    <property type="entry name" value="Tyr-DNA_phospho"/>
    <property type="match status" value="1"/>
</dbReference>
<dbReference type="SUPFAM" id="SSF56024">
    <property type="entry name" value="Phospholipase D/nuclease"/>
    <property type="match status" value="2"/>
</dbReference>
<feature type="compositionally biased region" description="Acidic residues" evidence="12">
    <location>
        <begin position="595"/>
        <end position="608"/>
    </location>
</feature>
<evidence type="ECO:0000256" key="7">
    <source>
        <dbReference type="ARBA" id="ARBA00023204"/>
    </source>
</evidence>
<keyword evidence="8" id="KW-0539">Nucleus</keyword>
<organism evidence="13 14">
    <name type="scientific">Sclerotinia borealis (strain F-4128)</name>
    <dbReference type="NCBI Taxonomy" id="1432307"/>
    <lineage>
        <taxon>Eukaryota</taxon>
        <taxon>Fungi</taxon>
        <taxon>Dikarya</taxon>
        <taxon>Ascomycota</taxon>
        <taxon>Pezizomycotina</taxon>
        <taxon>Leotiomycetes</taxon>
        <taxon>Helotiales</taxon>
        <taxon>Sclerotiniaceae</taxon>
        <taxon>Sclerotinia</taxon>
    </lineage>
</organism>
<dbReference type="AlphaFoldDB" id="W9C7J3"/>
<feature type="region of interest" description="Disordered" evidence="12">
    <location>
        <begin position="453"/>
        <end position="493"/>
    </location>
</feature>
<evidence type="ECO:0000256" key="3">
    <source>
        <dbReference type="ARBA" id="ARBA00022722"/>
    </source>
</evidence>
<keyword evidence="5" id="KW-0378">Hydrolase</keyword>
<evidence type="ECO:0000256" key="4">
    <source>
        <dbReference type="ARBA" id="ARBA00022763"/>
    </source>
</evidence>
<name>W9C7J3_SCLBF</name>
<dbReference type="GO" id="GO:0003697">
    <property type="term" value="F:single-stranded DNA binding"/>
    <property type="evidence" value="ECO:0007669"/>
    <property type="project" value="TreeGrafter"/>
</dbReference>
<evidence type="ECO:0008006" key="15">
    <source>
        <dbReference type="Google" id="ProtNLM"/>
    </source>
</evidence>
<evidence type="ECO:0000256" key="6">
    <source>
        <dbReference type="ARBA" id="ARBA00022839"/>
    </source>
</evidence>
<gene>
    <name evidence="13" type="ORF">SBOR_7812</name>
</gene>
<keyword evidence="7" id="KW-0234">DNA repair</keyword>
<dbReference type="EMBL" id="AYSA01000456">
    <property type="protein sequence ID" value="ESZ91796.1"/>
    <property type="molecule type" value="Genomic_DNA"/>
</dbReference>
<dbReference type="PANTHER" id="PTHR12415">
    <property type="entry name" value="TYROSYL-DNA PHOSPHODIESTERASE 1"/>
    <property type="match status" value="1"/>
</dbReference>
<reference evidence="13 14" key="1">
    <citation type="journal article" date="2014" name="Genome Announc.">
        <title>Draft genome sequence of Sclerotinia borealis, a psychrophilic plant pathogenic fungus.</title>
        <authorList>
            <person name="Mardanov A.V."/>
            <person name="Beletsky A.V."/>
            <person name="Kadnikov V.V."/>
            <person name="Ignatov A.N."/>
            <person name="Ravin N.V."/>
        </authorList>
    </citation>
    <scope>NUCLEOTIDE SEQUENCE [LARGE SCALE GENOMIC DNA]</scope>
    <source>
        <strain evidence="14">F-4157</strain>
    </source>
</reference>
<accession>W9C7J3</accession>
<keyword evidence="14" id="KW-1185">Reference proteome</keyword>
<feature type="site" description="Interaction with DNA" evidence="11">
    <location>
        <position position="527"/>
    </location>
</feature>
<dbReference type="GO" id="GO:0006281">
    <property type="term" value="P:DNA repair"/>
    <property type="evidence" value="ECO:0007669"/>
    <property type="project" value="UniProtKB-KW"/>
</dbReference>
<feature type="region of interest" description="Disordered" evidence="12">
    <location>
        <begin position="1"/>
        <end position="69"/>
    </location>
</feature>
<dbReference type="Proteomes" id="UP000019487">
    <property type="component" value="Unassembled WGS sequence"/>
</dbReference>
<protein>
    <recommendedName>
        <fullName evidence="15">Tyrosyl-DNA phosphodiesterase</fullName>
    </recommendedName>
</protein>
<keyword evidence="4" id="KW-0227">DNA damage</keyword>
<comment type="similarity">
    <text evidence="2">Belongs to the tyrosyl-DNA phosphodiesterase family.</text>
</comment>
<dbReference type="GO" id="GO:0005634">
    <property type="term" value="C:nucleus"/>
    <property type="evidence" value="ECO:0007669"/>
    <property type="project" value="UniProtKB-SubCell"/>
</dbReference>
<feature type="active site" description="Nucleophile" evidence="9">
    <location>
        <position position="248"/>
    </location>
</feature>
<evidence type="ECO:0000256" key="11">
    <source>
        <dbReference type="PIRSR" id="PIRSR610347-3"/>
    </source>
</evidence>
<keyword evidence="3" id="KW-0540">Nuclease</keyword>
<feature type="region of interest" description="Disordered" evidence="12">
    <location>
        <begin position="577"/>
        <end position="609"/>
    </location>
</feature>
<feature type="binding site" evidence="10">
    <location>
        <position position="501"/>
    </location>
    <ligand>
        <name>substrate</name>
    </ligand>
</feature>
<evidence type="ECO:0000313" key="13">
    <source>
        <dbReference type="EMBL" id="ESZ91796.1"/>
    </source>
</evidence>
<feature type="compositionally biased region" description="Basic and acidic residues" evidence="12">
    <location>
        <begin position="9"/>
        <end position="37"/>
    </location>
</feature>
<evidence type="ECO:0000256" key="8">
    <source>
        <dbReference type="ARBA" id="ARBA00023242"/>
    </source>
</evidence>
<proteinExistence type="inferred from homology"/>
<comment type="subcellular location">
    <subcellularLocation>
        <location evidence="1">Nucleus</location>
    </subcellularLocation>
</comment>